<reference evidence="1 2" key="1">
    <citation type="submission" date="2020-08" db="EMBL/GenBank/DDBJ databases">
        <title>Genomic Encyclopedia of Type Strains, Phase IV (KMG-IV): sequencing the most valuable type-strain genomes for metagenomic binning, comparative biology and taxonomic classification.</title>
        <authorList>
            <person name="Goeker M."/>
        </authorList>
    </citation>
    <scope>NUCLEOTIDE SEQUENCE [LARGE SCALE GENOMIC DNA]</scope>
    <source>
        <strain evidence="1 2">DSM 11590</strain>
    </source>
</reference>
<evidence type="ECO:0000313" key="2">
    <source>
        <dbReference type="Proteomes" id="UP000544872"/>
    </source>
</evidence>
<dbReference type="Proteomes" id="UP000544872">
    <property type="component" value="Unassembled WGS sequence"/>
</dbReference>
<keyword evidence="2" id="KW-1185">Reference proteome</keyword>
<dbReference type="RefSeq" id="WP_184262744.1">
    <property type="nucleotide sequence ID" value="NZ_JACIIX010000004.1"/>
</dbReference>
<comment type="caution">
    <text evidence="1">The sequence shown here is derived from an EMBL/GenBank/DDBJ whole genome shotgun (WGS) entry which is preliminary data.</text>
</comment>
<sequence>MATTAAQTRWRNRNRFSKKQLNVMARLETHQALEDIASAFALRGKAEAVTFSCFVLRWLMQQQDLNEEARRLLALLTESYHNDRDIYAP</sequence>
<gene>
    <name evidence="1" type="ORF">FHS48_001394</name>
</gene>
<accession>A0A7W9ZGS2</accession>
<dbReference type="EMBL" id="JACIIX010000004">
    <property type="protein sequence ID" value="MBB6209984.1"/>
    <property type="molecule type" value="Genomic_DNA"/>
</dbReference>
<evidence type="ECO:0000313" key="1">
    <source>
        <dbReference type="EMBL" id="MBB6209984.1"/>
    </source>
</evidence>
<protein>
    <submittedName>
        <fullName evidence="1">Uncharacterized protein</fullName>
    </submittedName>
</protein>
<dbReference type="AlphaFoldDB" id="A0A7W9ZGS2"/>
<proteinExistence type="predicted"/>
<organism evidence="1 2">
    <name type="scientific">Novispirillum itersonii</name>
    <name type="common">Aquaspirillum itersonii</name>
    <dbReference type="NCBI Taxonomy" id="189"/>
    <lineage>
        <taxon>Bacteria</taxon>
        <taxon>Pseudomonadati</taxon>
        <taxon>Pseudomonadota</taxon>
        <taxon>Alphaproteobacteria</taxon>
        <taxon>Rhodospirillales</taxon>
        <taxon>Novispirillaceae</taxon>
        <taxon>Novispirillum</taxon>
    </lineage>
</organism>
<name>A0A7W9ZGS2_NOVIT</name>